<dbReference type="AlphaFoldDB" id="A0A4U5PBY1"/>
<proteinExistence type="predicted"/>
<evidence type="ECO:0000313" key="1">
    <source>
        <dbReference type="EMBL" id="TKR93691.1"/>
    </source>
</evidence>
<reference evidence="1 2" key="1">
    <citation type="journal article" date="2015" name="Genome Biol.">
        <title>Comparative genomics of Steinernema reveals deeply conserved gene regulatory networks.</title>
        <authorList>
            <person name="Dillman A.R."/>
            <person name="Macchietto M."/>
            <person name="Porter C.F."/>
            <person name="Rogers A."/>
            <person name="Williams B."/>
            <person name="Antoshechkin I."/>
            <person name="Lee M.M."/>
            <person name="Goodwin Z."/>
            <person name="Lu X."/>
            <person name="Lewis E.E."/>
            <person name="Goodrich-Blair H."/>
            <person name="Stock S.P."/>
            <person name="Adams B.J."/>
            <person name="Sternberg P.W."/>
            <person name="Mortazavi A."/>
        </authorList>
    </citation>
    <scope>NUCLEOTIDE SEQUENCE [LARGE SCALE GENOMIC DNA]</scope>
    <source>
        <strain evidence="1 2">ALL</strain>
    </source>
</reference>
<gene>
    <name evidence="1" type="ORF">L596_008101</name>
</gene>
<dbReference type="EMBL" id="AZBU02000002">
    <property type="protein sequence ID" value="TKR93691.1"/>
    <property type="molecule type" value="Genomic_DNA"/>
</dbReference>
<organism evidence="1 2">
    <name type="scientific">Steinernema carpocapsae</name>
    <name type="common">Entomopathogenic nematode</name>
    <dbReference type="NCBI Taxonomy" id="34508"/>
    <lineage>
        <taxon>Eukaryota</taxon>
        <taxon>Metazoa</taxon>
        <taxon>Ecdysozoa</taxon>
        <taxon>Nematoda</taxon>
        <taxon>Chromadorea</taxon>
        <taxon>Rhabditida</taxon>
        <taxon>Tylenchina</taxon>
        <taxon>Panagrolaimomorpha</taxon>
        <taxon>Strongyloidoidea</taxon>
        <taxon>Steinernematidae</taxon>
        <taxon>Steinernema</taxon>
    </lineage>
</organism>
<accession>A0A4U5PBY1</accession>
<evidence type="ECO:0000313" key="2">
    <source>
        <dbReference type="Proteomes" id="UP000298663"/>
    </source>
</evidence>
<protein>
    <submittedName>
        <fullName evidence="1">Uncharacterized protein</fullName>
    </submittedName>
</protein>
<name>A0A4U5PBY1_STECR</name>
<dbReference type="Proteomes" id="UP000298663">
    <property type="component" value="Unassembled WGS sequence"/>
</dbReference>
<reference evidence="1 2" key="2">
    <citation type="journal article" date="2019" name="G3 (Bethesda)">
        <title>Hybrid Assembly of the Genome of the Entomopathogenic Nematode Steinernema carpocapsae Identifies the X-Chromosome.</title>
        <authorList>
            <person name="Serra L."/>
            <person name="Macchietto M."/>
            <person name="Macias-Munoz A."/>
            <person name="McGill C.J."/>
            <person name="Rodriguez I.M."/>
            <person name="Rodriguez B."/>
            <person name="Murad R."/>
            <person name="Mortazavi A."/>
        </authorList>
    </citation>
    <scope>NUCLEOTIDE SEQUENCE [LARGE SCALE GENOMIC DNA]</scope>
    <source>
        <strain evidence="1 2">ALL</strain>
    </source>
</reference>
<sequence length="85" mass="9544">MSQQRLTGKQKKRSGVCNYKKKKAVNFKTIQMLRRTTDDCTRLKINPATASSQATNIFSPEETIAADVQNVLIATPVDEDVFVVR</sequence>
<comment type="caution">
    <text evidence="1">The sequence shown here is derived from an EMBL/GenBank/DDBJ whole genome shotgun (WGS) entry which is preliminary data.</text>
</comment>
<keyword evidence="2" id="KW-1185">Reference proteome</keyword>